<dbReference type="OrthoDB" id="5955079at2"/>
<keyword evidence="1" id="KW-0732">Signal</keyword>
<dbReference type="AlphaFoldDB" id="A0A5C0B0M5"/>
<organism evidence="2 3">
    <name type="scientific">Pigmentiphaga aceris</name>
    <dbReference type="NCBI Taxonomy" id="1940612"/>
    <lineage>
        <taxon>Bacteria</taxon>
        <taxon>Pseudomonadati</taxon>
        <taxon>Pseudomonadota</taxon>
        <taxon>Betaproteobacteria</taxon>
        <taxon>Burkholderiales</taxon>
        <taxon>Alcaligenaceae</taxon>
        <taxon>Pigmentiphaga</taxon>
    </lineage>
</organism>
<feature type="chain" id="PRO_5023137729" evidence="1">
    <location>
        <begin position="25"/>
        <end position="154"/>
    </location>
</feature>
<keyword evidence="3" id="KW-1185">Reference proteome</keyword>
<dbReference type="EMBL" id="CP043046">
    <property type="protein sequence ID" value="QEI08202.1"/>
    <property type="molecule type" value="Genomic_DNA"/>
</dbReference>
<evidence type="ECO:0000313" key="3">
    <source>
        <dbReference type="Proteomes" id="UP000325161"/>
    </source>
</evidence>
<proteinExistence type="predicted"/>
<evidence type="ECO:0000256" key="1">
    <source>
        <dbReference type="SAM" id="SignalP"/>
    </source>
</evidence>
<feature type="signal peptide" evidence="1">
    <location>
        <begin position="1"/>
        <end position="24"/>
    </location>
</feature>
<gene>
    <name evidence="2" type="ORF">FXN63_21935</name>
</gene>
<sequence length="154" mass="16788">MKHRFLLGTAACVMALGAAVPAMAQSDLEVRENADAYSASVCPDYSKDVSMPMLRGVPVGALRVLAQRGIVLCQSPQLTADAPVVWYGQYGVYAWNPYIDGAATQLVAVIDNMTRNESFPVQMMIWDTNGVRLTGRTVPAFQLRPGARLRVQSR</sequence>
<accession>A0A5C0B0M5</accession>
<evidence type="ECO:0000313" key="2">
    <source>
        <dbReference type="EMBL" id="QEI08202.1"/>
    </source>
</evidence>
<reference evidence="2 3" key="1">
    <citation type="submission" date="2019-08" db="EMBL/GenBank/DDBJ databases">
        <title>Amphibian skin-associated Pigmentiphaga: genome sequence and occurrence across geography and hosts.</title>
        <authorList>
            <person name="Bletz M.C."/>
            <person name="Bunk B."/>
            <person name="Sproeer C."/>
            <person name="Biwer P."/>
            <person name="Reiter S."/>
            <person name="Rabemananjara F.C.E."/>
            <person name="Schulz S."/>
            <person name="Overmann J."/>
            <person name="Vences M."/>
        </authorList>
    </citation>
    <scope>NUCLEOTIDE SEQUENCE [LARGE SCALE GENOMIC DNA]</scope>
    <source>
        <strain evidence="2 3">Mada1488</strain>
    </source>
</reference>
<dbReference type="KEGG" id="pacr:FXN63_21935"/>
<protein>
    <submittedName>
        <fullName evidence="2">Uncharacterized protein</fullName>
    </submittedName>
</protein>
<dbReference type="RefSeq" id="WP_148817546.1">
    <property type="nucleotide sequence ID" value="NZ_CP043046.1"/>
</dbReference>
<dbReference type="Proteomes" id="UP000325161">
    <property type="component" value="Chromosome"/>
</dbReference>
<name>A0A5C0B0M5_9BURK</name>